<sequence>MTENRYRAVLEVLIGGPVTEVARRYGVPRQTIYVWCRRYRQDGVEGLQGKSRRPAPARLAWPPTSRR</sequence>
<evidence type="ECO:0000259" key="2">
    <source>
        <dbReference type="Pfam" id="PF13518"/>
    </source>
</evidence>
<evidence type="ECO:0000256" key="1">
    <source>
        <dbReference type="SAM" id="MobiDB-lite"/>
    </source>
</evidence>
<organism evidence="3 4">
    <name type="scientific">Actinomadura litoris</name>
    <dbReference type="NCBI Taxonomy" id="2678616"/>
    <lineage>
        <taxon>Bacteria</taxon>
        <taxon>Bacillati</taxon>
        <taxon>Actinomycetota</taxon>
        <taxon>Actinomycetes</taxon>
        <taxon>Streptosporangiales</taxon>
        <taxon>Thermomonosporaceae</taxon>
        <taxon>Actinomadura</taxon>
    </lineage>
</organism>
<proteinExistence type="predicted"/>
<evidence type="ECO:0000313" key="3">
    <source>
        <dbReference type="EMBL" id="MUN35403.1"/>
    </source>
</evidence>
<dbReference type="GO" id="GO:0043565">
    <property type="term" value="F:sequence-specific DNA binding"/>
    <property type="evidence" value="ECO:0007669"/>
    <property type="project" value="InterPro"/>
</dbReference>
<dbReference type="AlphaFoldDB" id="A0A7K1KTC3"/>
<dbReference type="Gene3D" id="1.10.10.10">
    <property type="entry name" value="Winged helix-like DNA-binding domain superfamily/Winged helix DNA-binding domain"/>
    <property type="match status" value="1"/>
</dbReference>
<feature type="region of interest" description="Disordered" evidence="1">
    <location>
        <begin position="46"/>
        <end position="67"/>
    </location>
</feature>
<dbReference type="SUPFAM" id="SSF48295">
    <property type="entry name" value="TrpR-like"/>
    <property type="match status" value="1"/>
</dbReference>
<feature type="domain" description="Insertion element IS150 protein InsJ-like helix-turn-helix" evidence="2">
    <location>
        <begin position="5"/>
        <end position="55"/>
    </location>
</feature>
<keyword evidence="4" id="KW-1185">Reference proteome</keyword>
<dbReference type="Proteomes" id="UP000432015">
    <property type="component" value="Unassembled WGS sequence"/>
</dbReference>
<dbReference type="InterPro" id="IPR010921">
    <property type="entry name" value="Trp_repressor/repl_initiator"/>
</dbReference>
<dbReference type="InterPro" id="IPR036388">
    <property type="entry name" value="WH-like_DNA-bd_sf"/>
</dbReference>
<reference evidence="3 4" key="1">
    <citation type="submission" date="2019-11" db="EMBL/GenBank/DDBJ databases">
        <authorList>
            <person name="Cao P."/>
        </authorList>
    </citation>
    <scope>NUCLEOTIDE SEQUENCE [LARGE SCALE GENOMIC DNA]</scope>
    <source>
        <strain evidence="3 4">NEAU-AAG5</strain>
    </source>
</reference>
<accession>A0A7K1KTC3</accession>
<name>A0A7K1KTC3_9ACTN</name>
<feature type="compositionally biased region" description="Low complexity" evidence="1">
    <location>
        <begin position="56"/>
        <end position="67"/>
    </location>
</feature>
<protein>
    <submittedName>
        <fullName evidence="3">Helix-turn-helix domain-containing protein</fullName>
    </submittedName>
</protein>
<dbReference type="InterPro" id="IPR055247">
    <property type="entry name" value="InsJ-like_HTH"/>
</dbReference>
<evidence type="ECO:0000313" key="4">
    <source>
        <dbReference type="Proteomes" id="UP000432015"/>
    </source>
</evidence>
<comment type="caution">
    <text evidence="3">The sequence shown here is derived from an EMBL/GenBank/DDBJ whole genome shotgun (WGS) entry which is preliminary data.</text>
</comment>
<gene>
    <name evidence="3" type="ORF">GNZ18_02120</name>
</gene>
<dbReference type="EMBL" id="WOFH01000001">
    <property type="protein sequence ID" value="MUN35403.1"/>
    <property type="molecule type" value="Genomic_DNA"/>
</dbReference>
<dbReference type="Pfam" id="PF13518">
    <property type="entry name" value="HTH_28"/>
    <property type="match status" value="1"/>
</dbReference>